<protein>
    <submittedName>
        <fullName evidence="2">Uncharacterized protein</fullName>
    </submittedName>
</protein>
<name>S8C4K8_9LAMI</name>
<dbReference type="AlphaFoldDB" id="S8C4K8"/>
<dbReference type="Proteomes" id="UP000015453">
    <property type="component" value="Unassembled WGS sequence"/>
</dbReference>
<keyword evidence="3" id="KW-1185">Reference proteome</keyword>
<sequence>GGDLLALLQVPVFEALDGFPAAGCLSMGSGKFFLLRLCLGQESTYRRRLLHRFSPECLDLRPLEMVTASCPIESANRIDSRTASRKKKTQSHAWGSTPEDPDICHVRRKLDGGDLASDRARRLRRFSEGRTPPVEFVVGVDSRLALFARLSLSSASILGGRALPIDSAVRLGSRMNFHLIKSASCIGSWVN</sequence>
<comment type="caution">
    <text evidence="2">The sequence shown here is derived from an EMBL/GenBank/DDBJ whole genome shotgun (WGS) entry which is preliminary data.</text>
</comment>
<evidence type="ECO:0000313" key="2">
    <source>
        <dbReference type="EMBL" id="EPS61594.1"/>
    </source>
</evidence>
<feature type="non-terminal residue" evidence="2">
    <location>
        <position position="1"/>
    </location>
</feature>
<proteinExistence type="predicted"/>
<accession>S8C4K8</accession>
<reference evidence="2 3" key="1">
    <citation type="journal article" date="2013" name="BMC Genomics">
        <title>The miniature genome of a carnivorous plant Genlisea aurea contains a low number of genes and short non-coding sequences.</title>
        <authorList>
            <person name="Leushkin E.V."/>
            <person name="Sutormin R.A."/>
            <person name="Nabieva E.R."/>
            <person name="Penin A.A."/>
            <person name="Kondrashov A.S."/>
            <person name="Logacheva M.D."/>
        </authorList>
    </citation>
    <scope>NUCLEOTIDE SEQUENCE [LARGE SCALE GENOMIC DNA]</scope>
</reference>
<feature type="region of interest" description="Disordered" evidence="1">
    <location>
        <begin position="78"/>
        <end position="100"/>
    </location>
</feature>
<gene>
    <name evidence="2" type="ORF">M569_13201</name>
</gene>
<organism evidence="2 3">
    <name type="scientific">Genlisea aurea</name>
    <dbReference type="NCBI Taxonomy" id="192259"/>
    <lineage>
        <taxon>Eukaryota</taxon>
        <taxon>Viridiplantae</taxon>
        <taxon>Streptophyta</taxon>
        <taxon>Embryophyta</taxon>
        <taxon>Tracheophyta</taxon>
        <taxon>Spermatophyta</taxon>
        <taxon>Magnoliopsida</taxon>
        <taxon>eudicotyledons</taxon>
        <taxon>Gunneridae</taxon>
        <taxon>Pentapetalae</taxon>
        <taxon>asterids</taxon>
        <taxon>lamiids</taxon>
        <taxon>Lamiales</taxon>
        <taxon>Lentibulariaceae</taxon>
        <taxon>Genlisea</taxon>
    </lineage>
</organism>
<evidence type="ECO:0000313" key="3">
    <source>
        <dbReference type="Proteomes" id="UP000015453"/>
    </source>
</evidence>
<dbReference type="EMBL" id="AUSU01006727">
    <property type="protein sequence ID" value="EPS61594.1"/>
    <property type="molecule type" value="Genomic_DNA"/>
</dbReference>
<evidence type="ECO:0000256" key="1">
    <source>
        <dbReference type="SAM" id="MobiDB-lite"/>
    </source>
</evidence>